<protein>
    <submittedName>
        <fullName evidence="1">Uncharacterized protein</fullName>
    </submittedName>
</protein>
<dbReference type="Proteomes" id="UP001497680">
    <property type="component" value="Unassembled WGS sequence"/>
</dbReference>
<dbReference type="EMBL" id="MU394280">
    <property type="protein sequence ID" value="KAI6093610.1"/>
    <property type="molecule type" value="Genomic_DNA"/>
</dbReference>
<proteinExistence type="predicted"/>
<sequence length="1041" mass="113677">MEHHRLPRHSASHGTLRSSYSSHGRPGHGPTSMRPLHKPLRSVNENSVLLPSPGALESMLKTTTETGDIGIFSIKPIPPSPRPSIEELHCRNNNDKPAPYRDTASEIISMYGSESHKSGTSTTTPASSEDIGLRSYSMTTCGSRHLSHHRSTATLQSQASSGPLQRPRSPFPYPTRLKRPGVRPASPALTENGRVDYSRMVEIDRVSYRTGHRPYKPAYPPMPRRPPPLGLRSDANLSTASLPPPGPPSRLPGPPSLRTLSAASMASWSAPYRERLDGSRTSSLTSIVNMYHRMPSTPRGGPSGLSVATPRYYDYTEGFESGPTRTATPIHPLAPVPTRAANYSRPMVLQESDDSLDAAFGEGDSAFFEHEGRNSRDIDIARTPHLNGTPHAESPRAAQYRPPSRCQTGSIRSESRSTTFDAPDTSRKFGRGSDIDLLPSQAGRDSMDTFNPSLDLESKDAPTYRYTDYRATTTPKTKKSSPERQVQVQGGETTSVRSEQGVILRDDTQDEILQESVGQYDTADKMRQKSTDSPQENAAARRSVSEPVQNLAKDPTQHNALLDGRYKSVTMGRDNSQHKKASTVLNEAIRASLDNTNHDTGSGNDKGSAATEDTGNEGDNVGGDGIMPVATEKALVAAPRQRFNHKRSRAVPRISTSSLPREDNEGYPHIPPSCSTTPIVSPKPISPARQLKLKNSIPQLMKALPSLPGDPGYVSPSAPSIQSTSSNECDFAEVLSPFKFSESSTPWLSRSRETKESVSMPECDQNLGPQKSVPKLRLRMKMSNDSGASVSSDARVFETSSDRHGSPSTPTSKVEGYVPDSGDRVRARNRLKLRYSRSTTLNTPAPETIRRNADASASSIIADISSQRPRDLFTLPPSPSPAASPACENALQPTQTRCSSAGSTLDAADSNRTAYPLILGDRPSNLTCDVRSMETCFSSDAGHRQGFKGHLSNLRFLLSRSSDTESDKGSMHYREEHRADQDVDLAVTNATSKHSFASRRRSSRGKRKRATLRRRMRAKLLKWVKDAKTVVRVCAKRNHGA</sequence>
<comment type="caution">
    <text evidence="1">The sequence shown here is derived from an EMBL/GenBank/DDBJ whole genome shotgun (WGS) entry which is preliminary data.</text>
</comment>
<name>A0ACC0DN63_9PEZI</name>
<gene>
    <name evidence="1" type="ORF">F4821DRAFT_274123</name>
</gene>
<keyword evidence="2" id="KW-1185">Reference proteome</keyword>
<evidence type="ECO:0000313" key="2">
    <source>
        <dbReference type="Proteomes" id="UP001497680"/>
    </source>
</evidence>
<evidence type="ECO:0000313" key="1">
    <source>
        <dbReference type="EMBL" id="KAI6093610.1"/>
    </source>
</evidence>
<reference evidence="1 2" key="1">
    <citation type="journal article" date="2022" name="New Phytol.">
        <title>Ecological generalism drives hyperdiversity of secondary metabolite gene clusters in xylarialean endophytes.</title>
        <authorList>
            <person name="Franco M.E.E."/>
            <person name="Wisecaver J.H."/>
            <person name="Arnold A.E."/>
            <person name="Ju Y.M."/>
            <person name="Slot J.C."/>
            <person name="Ahrendt S."/>
            <person name="Moore L.P."/>
            <person name="Eastman K.E."/>
            <person name="Scott K."/>
            <person name="Konkel Z."/>
            <person name="Mondo S.J."/>
            <person name="Kuo A."/>
            <person name="Hayes R.D."/>
            <person name="Haridas S."/>
            <person name="Andreopoulos B."/>
            <person name="Riley R."/>
            <person name="LaButti K."/>
            <person name="Pangilinan J."/>
            <person name="Lipzen A."/>
            <person name="Amirebrahimi M."/>
            <person name="Yan J."/>
            <person name="Adam C."/>
            <person name="Keymanesh K."/>
            <person name="Ng V."/>
            <person name="Louie K."/>
            <person name="Northen T."/>
            <person name="Drula E."/>
            <person name="Henrissat B."/>
            <person name="Hsieh H.M."/>
            <person name="Youens-Clark K."/>
            <person name="Lutzoni F."/>
            <person name="Miadlikowska J."/>
            <person name="Eastwood D.C."/>
            <person name="Hamelin R.C."/>
            <person name="Grigoriev I.V."/>
            <person name="U'Ren J.M."/>
        </authorList>
    </citation>
    <scope>NUCLEOTIDE SEQUENCE [LARGE SCALE GENOMIC DNA]</scope>
    <source>
        <strain evidence="1 2">ER1909</strain>
    </source>
</reference>
<organism evidence="1 2">
    <name type="scientific">Hypoxylon rubiginosum</name>
    <dbReference type="NCBI Taxonomy" id="110542"/>
    <lineage>
        <taxon>Eukaryota</taxon>
        <taxon>Fungi</taxon>
        <taxon>Dikarya</taxon>
        <taxon>Ascomycota</taxon>
        <taxon>Pezizomycotina</taxon>
        <taxon>Sordariomycetes</taxon>
        <taxon>Xylariomycetidae</taxon>
        <taxon>Xylariales</taxon>
        <taxon>Hypoxylaceae</taxon>
        <taxon>Hypoxylon</taxon>
    </lineage>
</organism>
<accession>A0ACC0DN63</accession>